<protein>
    <submittedName>
        <fullName evidence="1">Uncharacterized protein</fullName>
    </submittedName>
</protein>
<dbReference type="Proteomes" id="UP000595095">
    <property type="component" value="Chromosome"/>
</dbReference>
<keyword evidence="2" id="KW-1185">Reference proteome</keyword>
<accession>A0A7S9DZX7</accession>
<reference evidence="1 2" key="1">
    <citation type="submission" date="2020-11" db="EMBL/GenBank/DDBJ databases">
        <title>Complete genome sequence for Salinimonas sp. strain G2-b.</title>
        <authorList>
            <person name="Park S.-J."/>
        </authorList>
    </citation>
    <scope>NUCLEOTIDE SEQUENCE [LARGE SCALE GENOMIC DNA]</scope>
    <source>
        <strain evidence="1 2">G2-b</strain>
    </source>
</reference>
<dbReference type="AlphaFoldDB" id="A0A7S9DZX7"/>
<sequence length="174" mass="20583">MPKKLYNIDFYKFIESLDLHSFTVTDVTRYLFETYSKEFDNKKNATQFVYRHLKRLSKEGIISAIQGKSGKAIVFRWCTESSEDSELVHRTEIYGNKTNDLIVSQLQEKIRRYKTEMLMSVGETEAYSEWVQEMPDFAEYVKPHYQNTREQAKLMLGKVKGFERLLAEHEARLS</sequence>
<dbReference type="EMBL" id="CP064795">
    <property type="protein sequence ID" value="QPG07005.1"/>
    <property type="molecule type" value="Genomic_DNA"/>
</dbReference>
<proteinExistence type="predicted"/>
<name>A0A7S9DZX7_9ALTE</name>
<dbReference type="RefSeq" id="WP_195812077.1">
    <property type="nucleotide sequence ID" value="NZ_CP064795.1"/>
</dbReference>
<gene>
    <name evidence="1" type="ORF">IT774_07835</name>
</gene>
<evidence type="ECO:0000313" key="2">
    <source>
        <dbReference type="Proteomes" id="UP000595095"/>
    </source>
</evidence>
<organism evidence="1 2">
    <name type="scientific">Salinimonas marina</name>
    <dbReference type="NCBI Taxonomy" id="2785918"/>
    <lineage>
        <taxon>Bacteria</taxon>
        <taxon>Pseudomonadati</taxon>
        <taxon>Pseudomonadota</taxon>
        <taxon>Gammaproteobacteria</taxon>
        <taxon>Alteromonadales</taxon>
        <taxon>Alteromonadaceae</taxon>
        <taxon>Alteromonas/Salinimonas group</taxon>
        <taxon>Salinimonas</taxon>
    </lineage>
</organism>
<evidence type="ECO:0000313" key="1">
    <source>
        <dbReference type="EMBL" id="QPG07005.1"/>
    </source>
</evidence>
<dbReference type="KEGG" id="smaa:IT774_07835"/>